<dbReference type="PANTHER" id="PTHR46609:SF8">
    <property type="entry name" value="YQAJ VIRAL RECOMBINASE DOMAIN-CONTAINING PROTEIN"/>
    <property type="match status" value="1"/>
</dbReference>
<sequence length="110" mass="12552">MTLKANHKYMSQVQAQICIAGVQYCDFVVWSPTEMFIQRIQFDDVFFSETYSTVVQFIKTRLLPELVGKYYTVPRTVVSQPQSNREGEGNKGRREAEGEEGCSNSNSDVL</sequence>
<keyword evidence="3" id="KW-1185">Reference proteome</keyword>
<accession>A0ABV0N8E7</accession>
<organism evidence="2 3">
    <name type="scientific">Goodea atripinnis</name>
    <dbReference type="NCBI Taxonomy" id="208336"/>
    <lineage>
        <taxon>Eukaryota</taxon>
        <taxon>Metazoa</taxon>
        <taxon>Chordata</taxon>
        <taxon>Craniata</taxon>
        <taxon>Vertebrata</taxon>
        <taxon>Euteleostomi</taxon>
        <taxon>Actinopterygii</taxon>
        <taxon>Neopterygii</taxon>
        <taxon>Teleostei</taxon>
        <taxon>Neoteleostei</taxon>
        <taxon>Acanthomorphata</taxon>
        <taxon>Ovalentaria</taxon>
        <taxon>Atherinomorphae</taxon>
        <taxon>Cyprinodontiformes</taxon>
        <taxon>Goodeidae</taxon>
        <taxon>Goodea</taxon>
    </lineage>
</organism>
<evidence type="ECO:0000256" key="1">
    <source>
        <dbReference type="SAM" id="MobiDB-lite"/>
    </source>
</evidence>
<feature type="region of interest" description="Disordered" evidence="1">
    <location>
        <begin position="78"/>
        <end position="110"/>
    </location>
</feature>
<gene>
    <name evidence="2" type="ORF">GOODEAATRI_029438</name>
</gene>
<dbReference type="InterPro" id="IPR011335">
    <property type="entry name" value="Restrct_endonuc-II-like"/>
</dbReference>
<proteinExistence type="predicted"/>
<protein>
    <submittedName>
        <fullName evidence="2">Uncharacterized protein</fullName>
    </submittedName>
</protein>
<dbReference type="InterPro" id="IPR051703">
    <property type="entry name" value="NF-kappa-B_Signaling_Reg"/>
</dbReference>
<evidence type="ECO:0000313" key="2">
    <source>
        <dbReference type="EMBL" id="MEQ2166542.1"/>
    </source>
</evidence>
<feature type="compositionally biased region" description="Basic and acidic residues" evidence="1">
    <location>
        <begin position="85"/>
        <end position="96"/>
    </location>
</feature>
<dbReference type="SUPFAM" id="SSF52980">
    <property type="entry name" value="Restriction endonuclease-like"/>
    <property type="match status" value="1"/>
</dbReference>
<comment type="caution">
    <text evidence="2">The sequence shown here is derived from an EMBL/GenBank/DDBJ whole genome shotgun (WGS) entry which is preliminary data.</text>
</comment>
<dbReference type="EMBL" id="JAHRIO010024342">
    <property type="protein sequence ID" value="MEQ2166542.1"/>
    <property type="molecule type" value="Genomic_DNA"/>
</dbReference>
<evidence type="ECO:0000313" key="3">
    <source>
        <dbReference type="Proteomes" id="UP001476798"/>
    </source>
</evidence>
<name>A0ABV0N8E7_9TELE</name>
<dbReference type="Gene3D" id="3.90.320.10">
    <property type="match status" value="1"/>
</dbReference>
<dbReference type="InterPro" id="IPR011604">
    <property type="entry name" value="PDDEXK-like_dom_sf"/>
</dbReference>
<reference evidence="2 3" key="1">
    <citation type="submission" date="2021-06" db="EMBL/GenBank/DDBJ databases">
        <authorList>
            <person name="Palmer J.M."/>
        </authorList>
    </citation>
    <scope>NUCLEOTIDE SEQUENCE [LARGE SCALE GENOMIC DNA]</scope>
    <source>
        <strain evidence="2 3">GA_2019</strain>
        <tissue evidence="2">Muscle</tissue>
    </source>
</reference>
<dbReference type="Proteomes" id="UP001476798">
    <property type="component" value="Unassembled WGS sequence"/>
</dbReference>
<dbReference type="PANTHER" id="PTHR46609">
    <property type="entry name" value="EXONUCLEASE, PHAGE-TYPE/RECB, C-TERMINAL DOMAIN-CONTAINING PROTEIN"/>
    <property type="match status" value="1"/>
</dbReference>